<evidence type="ECO:0000256" key="1">
    <source>
        <dbReference type="SAM" id="MobiDB-lite"/>
    </source>
</evidence>
<evidence type="ECO:0000313" key="3">
    <source>
        <dbReference type="Proteomes" id="UP000085678"/>
    </source>
</evidence>
<dbReference type="RefSeq" id="XP_013417812.1">
    <property type="nucleotide sequence ID" value="XM_013562358.1"/>
</dbReference>
<dbReference type="RefSeq" id="XP_013417811.1">
    <property type="nucleotide sequence ID" value="XM_013562357.2"/>
</dbReference>
<dbReference type="KEGG" id="lak:106178951"/>
<reference evidence="4 5" key="1">
    <citation type="submission" date="2025-04" db="UniProtKB">
        <authorList>
            <consortium name="RefSeq"/>
        </authorList>
    </citation>
    <scope>IDENTIFICATION</scope>
    <source>
        <tissue evidence="4 5">Gonads</tissue>
    </source>
</reference>
<keyword evidence="3" id="KW-1185">Reference proteome</keyword>
<keyword evidence="2" id="KW-1133">Transmembrane helix</keyword>
<evidence type="ECO:0000256" key="2">
    <source>
        <dbReference type="SAM" id="Phobius"/>
    </source>
</evidence>
<feature type="region of interest" description="Disordered" evidence="1">
    <location>
        <begin position="82"/>
        <end position="126"/>
    </location>
</feature>
<accession>A0A1S3K5M7</accession>
<protein>
    <submittedName>
        <fullName evidence="4 5">Uncharacterized protein LOC106178951</fullName>
    </submittedName>
</protein>
<evidence type="ECO:0000313" key="5">
    <source>
        <dbReference type="RefSeq" id="XP_013417812.1"/>
    </source>
</evidence>
<evidence type="ECO:0000313" key="4">
    <source>
        <dbReference type="RefSeq" id="XP_013417811.1"/>
    </source>
</evidence>
<dbReference type="AlphaFoldDB" id="A0A1S3K5M7"/>
<proteinExistence type="predicted"/>
<sequence length="409" mass="46969">MNNLLLTGNRRHLHQFNLKVALVVVIIFVLLTIISYVNELAKAGLLEKRSQRKRVMQTYSNIRDESAVEALANASKDIDDSKYQIHDRDYNKNPKSKKRKHGANIEESEKNEDEIDGDGGNHRAKRDAPLEYGFREHLQGDGNHLQEFNKHVELREARKFVVLERLEKHLNSKHAVKSKTTRKPEKYGFPKEPGGSRSASEVDQYSTAEDQDKYASEKGIPFTSPETSINNQSNHHLDANITGISSRSALNISVVMGLNQTNRDDLEEAEMRENEIQEESDISTILYNNTSIVEQREEDTFSEKLGNFSRNQNYQNNLGRTDFRNHNLQSTWNVSDDLLNQTEILEPKKTPGSRMKYMYKVNPAEFEGNITSFSSSRNPLLLFQKFIPRASKNEKSPVKQIQTKEVYIL</sequence>
<feature type="compositionally biased region" description="Polar residues" evidence="1">
    <location>
        <begin position="197"/>
        <end position="208"/>
    </location>
</feature>
<gene>
    <name evidence="4 5" type="primary">LOC106178951</name>
</gene>
<name>A0A1S3K5M7_LINAN</name>
<dbReference type="Proteomes" id="UP000085678">
    <property type="component" value="Unplaced"/>
</dbReference>
<dbReference type="GeneID" id="106178951"/>
<keyword evidence="2" id="KW-0472">Membrane</keyword>
<feature type="region of interest" description="Disordered" evidence="1">
    <location>
        <begin position="173"/>
        <end position="234"/>
    </location>
</feature>
<feature type="compositionally biased region" description="Polar residues" evidence="1">
    <location>
        <begin position="224"/>
        <end position="234"/>
    </location>
</feature>
<keyword evidence="2" id="KW-0812">Transmembrane</keyword>
<organism evidence="3 5">
    <name type="scientific">Lingula anatina</name>
    <name type="common">Brachiopod</name>
    <name type="synonym">Lingula unguis</name>
    <dbReference type="NCBI Taxonomy" id="7574"/>
    <lineage>
        <taxon>Eukaryota</taxon>
        <taxon>Metazoa</taxon>
        <taxon>Spiralia</taxon>
        <taxon>Lophotrochozoa</taxon>
        <taxon>Brachiopoda</taxon>
        <taxon>Linguliformea</taxon>
        <taxon>Lingulata</taxon>
        <taxon>Lingulida</taxon>
        <taxon>Linguloidea</taxon>
        <taxon>Lingulidae</taxon>
        <taxon>Lingula</taxon>
    </lineage>
</organism>
<feature type="transmembrane region" description="Helical" evidence="2">
    <location>
        <begin position="20"/>
        <end position="41"/>
    </location>
</feature>
<feature type="compositionally biased region" description="Basic and acidic residues" evidence="1">
    <location>
        <begin position="82"/>
        <end position="92"/>
    </location>
</feature>